<keyword evidence="4" id="KW-1185">Reference proteome</keyword>
<reference evidence="3 4" key="1">
    <citation type="journal article" date="2023" name="Sci. Data">
        <title>Genome assembly of the Korean intertidal mud-creeper Batillaria attramentaria.</title>
        <authorList>
            <person name="Patra A.K."/>
            <person name="Ho P.T."/>
            <person name="Jun S."/>
            <person name="Lee S.J."/>
            <person name="Kim Y."/>
            <person name="Won Y.J."/>
        </authorList>
    </citation>
    <scope>NUCLEOTIDE SEQUENCE [LARGE SCALE GENOMIC DNA]</scope>
    <source>
        <strain evidence="3">Wonlab-2016</strain>
    </source>
</reference>
<organism evidence="3 4">
    <name type="scientific">Batillaria attramentaria</name>
    <dbReference type="NCBI Taxonomy" id="370345"/>
    <lineage>
        <taxon>Eukaryota</taxon>
        <taxon>Metazoa</taxon>
        <taxon>Spiralia</taxon>
        <taxon>Lophotrochozoa</taxon>
        <taxon>Mollusca</taxon>
        <taxon>Gastropoda</taxon>
        <taxon>Caenogastropoda</taxon>
        <taxon>Sorbeoconcha</taxon>
        <taxon>Cerithioidea</taxon>
        <taxon>Batillariidae</taxon>
        <taxon>Batillaria</taxon>
    </lineage>
</organism>
<keyword evidence="2" id="KW-1133">Transmembrane helix</keyword>
<accession>A0ABD0J7Y5</accession>
<feature type="transmembrane region" description="Helical" evidence="2">
    <location>
        <begin position="99"/>
        <end position="124"/>
    </location>
</feature>
<feature type="compositionally biased region" description="Polar residues" evidence="1">
    <location>
        <begin position="216"/>
        <end position="236"/>
    </location>
</feature>
<evidence type="ECO:0000313" key="4">
    <source>
        <dbReference type="Proteomes" id="UP001519460"/>
    </source>
</evidence>
<dbReference type="Proteomes" id="UP001519460">
    <property type="component" value="Unassembled WGS sequence"/>
</dbReference>
<dbReference type="EMBL" id="JACVVK020000575">
    <property type="protein sequence ID" value="KAK7465152.1"/>
    <property type="molecule type" value="Genomic_DNA"/>
</dbReference>
<feature type="region of interest" description="Disordered" evidence="1">
    <location>
        <begin position="140"/>
        <end position="236"/>
    </location>
</feature>
<feature type="compositionally biased region" description="Polar residues" evidence="1">
    <location>
        <begin position="158"/>
        <end position="172"/>
    </location>
</feature>
<protein>
    <submittedName>
        <fullName evidence="3">Uncharacterized protein</fullName>
    </submittedName>
</protein>
<evidence type="ECO:0000313" key="3">
    <source>
        <dbReference type="EMBL" id="KAK7465152.1"/>
    </source>
</evidence>
<proteinExistence type="predicted"/>
<evidence type="ECO:0000256" key="1">
    <source>
        <dbReference type="SAM" id="MobiDB-lite"/>
    </source>
</evidence>
<name>A0ABD0J7Y5_9CAEN</name>
<gene>
    <name evidence="3" type="ORF">BaRGS_00037682</name>
</gene>
<feature type="compositionally biased region" description="Basic and acidic residues" evidence="1">
    <location>
        <begin position="189"/>
        <end position="200"/>
    </location>
</feature>
<sequence>MAGYKFNYQVSTYLTVLVPNFSHNHTGRYVCQLVPPDPEGSDPCELSVADEVTDTEAPATVYEDKPQIINLKSQLTMDAQKSPSIEEKTSTEKRPVTPIVVGVALPVVVILSVIILAVLVKYTALGKRIWKRLKFPRVGPSKEQQISKTQNVEDESPTETASPLVTKPCQNGTREHTTEPDETSIMLDTDEKSAEEKSESDSGYQVEGGLHRSKSTECVSPSKQNNRNSSGDLKSRSMSLDALNESQEGGILQKAFSSVYYIAERATNAIFPIASLLGQNDSMQSSSKDPYEV</sequence>
<keyword evidence="2" id="KW-0472">Membrane</keyword>
<dbReference type="AlphaFoldDB" id="A0ABD0J7Y5"/>
<keyword evidence="2" id="KW-0812">Transmembrane</keyword>
<comment type="caution">
    <text evidence="3">The sequence shown here is derived from an EMBL/GenBank/DDBJ whole genome shotgun (WGS) entry which is preliminary data.</text>
</comment>
<evidence type="ECO:0000256" key="2">
    <source>
        <dbReference type="SAM" id="Phobius"/>
    </source>
</evidence>